<feature type="compositionally biased region" description="Basic and acidic residues" evidence="1">
    <location>
        <begin position="1"/>
        <end position="10"/>
    </location>
</feature>
<organism evidence="2 3">
    <name type="scientific">Dendrobium nobile</name>
    <name type="common">Orchid</name>
    <dbReference type="NCBI Taxonomy" id="94219"/>
    <lineage>
        <taxon>Eukaryota</taxon>
        <taxon>Viridiplantae</taxon>
        <taxon>Streptophyta</taxon>
        <taxon>Embryophyta</taxon>
        <taxon>Tracheophyta</taxon>
        <taxon>Spermatophyta</taxon>
        <taxon>Magnoliopsida</taxon>
        <taxon>Liliopsida</taxon>
        <taxon>Asparagales</taxon>
        <taxon>Orchidaceae</taxon>
        <taxon>Epidendroideae</taxon>
        <taxon>Malaxideae</taxon>
        <taxon>Dendrobiinae</taxon>
        <taxon>Dendrobium</taxon>
    </lineage>
</organism>
<evidence type="ECO:0000313" key="2">
    <source>
        <dbReference type="EMBL" id="KAI0494142.1"/>
    </source>
</evidence>
<reference evidence="2" key="1">
    <citation type="journal article" date="2022" name="Front. Genet.">
        <title>Chromosome-Scale Assembly of the Dendrobium nobile Genome Provides Insights Into the Molecular Mechanism of the Biosynthesis of the Medicinal Active Ingredient of Dendrobium.</title>
        <authorList>
            <person name="Xu Q."/>
            <person name="Niu S.-C."/>
            <person name="Li K.-L."/>
            <person name="Zheng P.-J."/>
            <person name="Zhang X.-J."/>
            <person name="Jia Y."/>
            <person name="Liu Y."/>
            <person name="Niu Y.-X."/>
            <person name="Yu L.-H."/>
            <person name="Chen D.-F."/>
            <person name="Zhang G.-Q."/>
        </authorList>
    </citation>
    <scope>NUCLEOTIDE SEQUENCE</scope>
    <source>
        <tissue evidence="2">Leaf</tissue>
    </source>
</reference>
<feature type="compositionally biased region" description="Low complexity" evidence="1">
    <location>
        <begin position="19"/>
        <end position="36"/>
    </location>
</feature>
<comment type="caution">
    <text evidence="2">The sequence shown here is derived from an EMBL/GenBank/DDBJ whole genome shotgun (WGS) entry which is preliminary data.</text>
</comment>
<proteinExistence type="predicted"/>
<protein>
    <submittedName>
        <fullName evidence="2">Uncharacterized protein</fullName>
    </submittedName>
</protein>
<accession>A0A8T3AEE0</accession>
<dbReference type="AlphaFoldDB" id="A0A8T3AEE0"/>
<name>A0A8T3AEE0_DENNO</name>
<dbReference type="Proteomes" id="UP000829196">
    <property type="component" value="Unassembled WGS sequence"/>
</dbReference>
<evidence type="ECO:0000256" key="1">
    <source>
        <dbReference type="SAM" id="MobiDB-lite"/>
    </source>
</evidence>
<sequence>MKIAAEEKRNAAAIGTERAAAPEAGDGAGASAAEAMPAREAMATPAMLKSAAALDLIEAIAAALRIAFEIERRKTRS</sequence>
<gene>
    <name evidence="2" type="ORF">KFK09_024273</name>
</gene>
<feature type="region of interest" description="Disordered" evidence="1">
    <location>
        <begin position="1"/>
        <end position="36"/>
    </location>
</feature>
<keyword evidence="3" id="KW-1185">Reference proteome</keyword>
<evidence type="ECO:0000313" key="3">
    <source>
        <dbReference type="Proteomes" id="UP000829196"/>
    </source>
</evidence>
<dbReference type="EMBL" id="JAGYWB010000017">
    <property type="protein sequence ID" value="KAI0494142.1"/>
    <property type="molecule type" value="Genomic_DNA"/>
</dbReference>